<feature type="compositionally biased region" description="Polar residues" evidence="1">
    <location>
        <begin position="97"/>
        <end position="118"/>
    </location>
</feature>
<feature type="compositionally biased region" description="Basic residues" evidence="1">
    <location>
        <begin position="1"/>
        <end position="13"/>
    </location>
</feature>
<dbReference type="AlphaFoldDB" id="A0A9P5ZS15"/>
<feature type="region of interest" description="Disordered" evidence="1">
    <location>
        <begin position="1"/>
        <end position="167"/>
    </location>
</feature>
<gene>
    <name evidence="2" type="ORF">BDN71DRAFT_1432862</name>
</gene>
<keyword evidence="3" id="KW-1185">Reference proteome</keyword>
<evidence type="ECO:0000313" key="3">
    <source>
        <dbReference type="Proteomes" id="UP000807025"/>
    </source>
</evidence>
<comment type="caution">
    <text evidence="2">The sequence shown here is derived from an EMBL/GenBank/DDBJ whole genome shotgun (WGS) entry which is preliminary data.</text>
</comment>
<feature type="compositionally biased region" description="Basic and acidic residues" evidence="1">
    <location>
        <begin position="121"/>
        <end position="149"/>
    </location>
</feature>
<reference evidence="2" key="1">
    <citation type="submission" date="2020-11" db="EMBL/GenBank/DDBJ databases">
        <authorList>
            <consortium name="DOE Joint Genome Institute"/>
            <person name="Ahrendt S."/>
            <person name="Riley R."/>
            <person name="Andreopoulos W."/>
            <person name="Labutti K."/>
            <person name="Pangilinan J."/>
            <person name="Ruiz-Duenas F.J."/>
            <person name="Barrasa J.M."/>
            <person name="Sanchez-Garcia M."/>
            <person name="Camarero S."/>
            <person name="Miyauchi S."/>
            <person name="Serrano A."/>
            <person name="Linde D."/>
            <person name="Babiker R."/>
            <person name="Drula E."/>
            <person name="Ayuso-Fernandez I."/>
            <person name="Pacheco R."/>
            <person name="Padilla G."/>
            <person name="Ferreira P."/>
            <person name="Barriuso J."/>
            <person name="Kellner H."/>
            <person name="Castanera R."/>
            <person name="Alfaro M."/>
            <person name="Ramirez L."/>
            <person name="Pisabarro A.G."/>
            <person name="Kuo A."/>
            <person name="Tritt A."/>
            <person name="Lipzen A."/>
            <person name="He G."/>
            <person name="Yan M."/>
            <person name="Ng V."/>
            <person name="Cullen D."/>
            <person name="Martin F."/>
            <person name="Rosso M.-N."/>
            <person name="Henrissat B."/>
            <person name="Hibbett D."/>
            <person name="Martinez A.T."/>
            <person name="Grigoriev I.V."/>
        </authorList>
    </citation>
    <scope>NUCLEOTIDE SEQUENCE</scope>
    <source>
        <strain evidence="2">ATCC 90797</strain>
    </source>
</reference>
<evidence type="ECO:0000313" key="2">
    <source>
        <dbReference type="EMBL" id="KAF9492919.1"/>
    </source>
</evidence>
<feature type="region of interest" description="Disordered" evidence="1">
    <location>
        <begin position="189"/>
        <end position="230"/>
    </location>
</feature>
<protein>
    <submittedName>
        <fullName evidence="2">Uncharacterized protein</fullName>
    </submittedName>
</protein>
<feature type="compositionally biased region" description="Basic and acidic residues" evidence="1">
    <location>
        <begin position="198"/>
        <end position="216"/>
    </location>
</feature>
<organism evidence="2 3">
    <name type="scientific">Pleurotus eryngii</name>
    <name type="common">Boletus of the steppes</name>
    <dbReference type="NCBI Taxonomy" id="5323"/>
    <lineage>
        <taxon>Eukaryota</taxon>
        <taxon>Fungi</taxon>
        <taxon>Dikarya</taxon>
        <taxon>Basidiomycota</taxon>
        <taxon>Agaricomycotina</taxon>
        <taxon>Agaricomycetes</taxon>
        <taxon>Agaricomycetidae</taxon>
        <taxon>Agaricales</taxon>
        <taxon>Pleurotineae</taxon>
        <taxon>Pleurotaceae</taxon>
        <taxon>Pleurotus</taxon>
    </lineage>
</organism>
<sequence>MPVKSLRGKKAPARPKVSSTSNGHGTNPKKRCAPEHSDDGRDHRVTRASKKALNMRPIALLGRAADADPSAASSDAFDRPESPLTEDDEQSLPEDVNSPTHIEQATTNRLASTLSNIQMDADIRGDKGKATEYHGGDDRHLNDTTKGDGEFQGSPDEYTNSESMNGHMVGSIEKMPKMVDLAIAKERRIITQGSSEPPEGRPNERHLSIDTSKDNAEGSDDNGYQDDLTGAAPTHLQVSHASAEEPLVVLPRMDIMADPDNGLRLLSSDEQLAIEQGTSTLDTKSEDEGGNNLKKRYLSCKVCAIHRFEDTWNAAALSAYKHRDMPLQIKDKDNIRQQLLQCVHTADKLIRQACKACGVKEDDIAEQLHHIKWPQIDASADLVTFDATLAVVTWLAKHTEFKMKKKDAKRKEPQHNNCPAFYHTEDNGNRTIRYLTQSECLSTMADPHKNPGVLEIPPKDAAQVFTTRKGYTTCISHKKNPLGYVNNFQLSDKVTLNCGCSISSGLLELWLEKTAAAAGVPVRGDTDIVFNTISWTPERLQIVEAGVFELCGLQPEELFTSKEDRLIRTVEWGLLNLTNMFGLRPGEEELEGTWAMFEKALQVIRTSSVPTLDCLRCGCKG</sequence>
<name>A0A9P5ZS15_PLEER</name>
<evidence type="ECO:0000256" key="1">
    <source>
        <dbReference type="SAM" id="MobiDB-lite"/>
    </source>
</evidence>
<proteinExistence type="predicted"/>
<dbReference type="EMBL" id="MU154593">
    <property type="protein sequence ID" value="KAF9492919.1"/>
    <property type="molecule type" value="Genomic_DNA"/>
</dbReference>
<feature type="compositionally biased region" description="Basic and acidic residues" evidence="1">
    <location>
        <begin position="32"/>
        <end position="45"/>
    </location>
</feature>
<dbReference type="OrthoDB" id="3095338at2759"/>
<accession>A0A9P5ZS15</accession>
<dbReference type="Proteomes" id="UP000807025">
    <property type="component" value="Unassembled WGS sequence"/>
</dbReference>